<dbReference type="GO" id="GO:0008270">
    <property type="term" value="F:zinc ion binding"/>
    <property type="evidence" value="ECO:0007669"/>
    <property type="project" value="UniProtKB-KW"/>
</dbReference>
<dbReference type="AlphaFoldDB" id="A0A3A4A6E0"/>
<comment type="caution">
    <text evidence="6">The sequence shown here is derived from an EMBL/GenBank/DDBJ whole genome shotgun (WGS) entry which is preliminary data.</text>
</comment>
<dbReference type="PANTHER" id="PTHR33823">
    <property type="entry name" value="RNA POLYMERASE-BINDING TRANSCRIPTION FACTOR DKSA-RELATED"/>
    <property type="match status" value="1"/>
</dbReference>
<dbReference type="SUPFAM" id="SSF57716">
    <property type="entry name" value="Glucocorticoid receptor-like (DNA-binding domain)"/>
    <property type="match status" value="1"/>
</dbReference>
<evidence type="ECO:0000256" key="4">
    <source>
        <dbReference type="PROSITE-ProRule" id="PRU00510"/>
    </source>
</evidence>
<dbReference type="PROSITE" id="PS51128">
    <property type="entry name" value="ZF_DKSA_2"/>
    <property type="match status" value="1"/>
</dbReference>
<evidence type="ECO:0000256" key="1">
    <source>
        <dbReference type="ARBA" id="ARBA00022723"/>
    </source>
</evidence>
<dbReference type="InterPro" id="IPR000962">
    <property type="entry name" value="Znf_DskA_TraR"/>
</dbReference>
<evidence type="ECO:0000256" key="2">
    <source>
        <dbReference type="ARBA" id="ARBA00022771"/>
    </source>
</evidence>
<organism evidence="6 7">
    <name type="scientific">Bailinhaonella thermotolerans</name>
    <dbReference type="NCBI Taxonomy" id="1070861"/>
    <lineage>
        <taxon>Bacteria</taxon>
        <taxon>Bacillati</taxon>
        <taxon>Actinomycetota</taxon>
        <taxon>Actinomycetes</taxon>
        <taxon>Streptosporangiales</taxon>
        <taxon>Streptosporangiaceae</taxon>
        <taxon>Bailinhaonella</taxon>
    </lineage>
</organism>
<dbReference type="Pfam" id="PF01258">
    <property type="entry name" value="zf-dskA_traR"/>
    <property type="match status" value="1"/>
</dbReference>
<gene>
    <name evidence="6" type="ORF">D5H75_38010</name>
</gene>
<dbReference type="OrthoDB" id="1121111at2"/>
<feature type="domain" description="Zinc finger DksA/TraR C4-type" evidence="5">
    <location>
        <begin position="18"/>
        <end position="49"/>
    </location>
</feature>
<evidence type="ECO:0000313" key="6">
    <source>
        <dbReference type="EMBL" id="RJL21271.1"/>
    </source>
</evidence>
<dbReference type="Proteomes" id="UP000265768">
    <property type="component" value="Unassembled WGS sequence"/>
</dbReference>
<evidence type="ECO:0000256" key="3">
    <source>
        <dbReference type="ARBA" id="ARBA00022833"/>
    </source>
</evidence>
<protein>
    <recommendedName>
        <fullName evidence="5">Zinc finger DksA/TraR C4-type domain-containing protein</fullName>
    </recommendedName>
</protein>
<keyword evidence="7" id="KW-1185">Reference proteome</keyword>
<keyword evidence="1" id="KW-0479">Metal-binding</keyword>
<evidence type="ECO:0000259" key="5">
    <source>
        <dbReference type="Pfam" id="PF01258"/>
    </source>
</evidence>
<keyword evidence="2" id="KW-0863">Zinc-finger</keyword>
<accession>A0A3A4A6E0</accession>
<dbReference type="EMBL" id="QZEY01000026">
    <property type="protein sequence ID" value="RJL21271.1"/>
    <property type="molecule type" value="Genomic_DNA"/>
</dbReference>
<evidence type="ECO:0000313" key="7">
    <source>
        <dbReference type="Proteomes" id="UP000265768"/>
    </source>
</evidence>
<sequence length="51" mass="5416">MKEKVAAIDAALARIDAGTYGLCVVCGKPIPEARLEFRPMAADHVECASRA</sequence>
<proteinExistence type="predicted"/>
<feature type="zinc finger region" description="dksA C4-type" evidence="4">
    <location>
        <begin position="23"/>
        <end position="47"/>
    </location>
</feature>
<keyword evidence="3" id="KW-0862">Zinc</keyword>
<name>A0A3A4A6E0_9ACTN</name>
<dbReference type="Gene3D" id="1.20.120.910">
    <property type="entry name" value="DksA, coiled-coil domain"/>
    <property type="match status" value="1"/>
</dbReference>
<reference evidence="6 7" key="1">
    <citation type="submission" date="2018-09" db="EMBL/GenBank/DDBJ databases">
        <title>YIM 75507 draft genome.</title>
        <authorList>
            <person name="Tang S."/>
            <person name="Feng Y."/>
        </authorList>
    </citation>
    <scope>NUCLEOTIDE SEQUENCE [LARGE SCALE GENOMIC DNA]</scope>
    <source>
        <strain evidence="6 7">YIM 75507</strain>
    </source>
</reference>